<dbReference type="SUPFAM" id="SSF51621">
    <property type="entry name" value="Phosphoenolpyruvate/pyruvate domain"/>
    <property type="match status" value="1"/>
</dbReference>
<dbReference type="PANTHER" id="PTHR42905:SF16">
    <property type="entry name" value="CARBOXYPHOSPHONOENOLPYRUVATE PHOSPHONOMUTASE-LIKE PROTEIN (AFU_ORTHOLOGUE AFUA_5G07230)"/>
    <property type="match status" value="1"/>
</dbReference>
<dbReference type="InterPro" id="IPR015813">
    <property type="entry name" value="Pyrv/PenolPyrv_kinase-like_dom"/>
</dbReference>
<dbReference type="InterPro" id="IPR040442">
    <property type="entry name" value="Pyrv_kinase-like_dom_sf"/>
</dbReference>
<dbReference type="EMBL" id="CP155447">
    <property type="protein sequence ID" value="XBH05630.1"/>
    <property type="molecule type" value="Genomic_DNA"/>
</dbReference>
<dbReference type="RefSeq" id="WP_406698475.1">
    <property type="nucleotide sequence ID" value="NZ_CP155447.1"/>
</dbReference>
<dbReference type="GO" id="GO:0016829">
    <property type="term" value="F:lyase activity"/>
    <property type="evidence" value="ECO:0007669"/>
    <property type="project" value="UniProtKB-KW"/>
</dbReference>
<keyword evidence="1" id="KW-0456">Lyase</keyword>
<sequence>MKQPELYERFRALHEQEGGVVMPNPWDGVSALVLKQAGFQALGSSSAAIAFALGRFDGAHAVSKSEALENAALLGRLTGLPVNADLEDGFGPAPEDCAATVEAAIAAGMAGVGIEDTTAHPEKPIHDFDHAVERIRQAARVAKGRIMLTGRTDNYLFGRSDLDDTIRRLVAFADVGADVLYAPLLPDLDAIRAVVKAVAPKPVNVLIGPGTGPVPIAELQAAGVRRVSLGSALYCHAMASLQGAATALAGGNIAPAAEGLSYSKIMGLLRDATAQTASS</sequence>
<dbReference type="InterPro" id="IPR039556">
    <property type="entry name" value="ICL/PEPM"/>
</dbReference>
<protein>
    <submittedName>
        <fullName evidence="1">Isocitrate lyase/phosphoenolpyruvate mutase family protein</fullName>
    </submittedName>
</protein>
<organism evidence="1">
    <name type="scientific">Singulisphaera sp. Ch08</name>
    <dbReference type="NCBI Taxonomy" id="3120278"/>
    <lineage>
        <taxon>Bacteria</taxon>
        <taxon>Pseudomonadati</taxon>
        <taxon>Planctomycetota</taxon>
        <taxon>Planctomycetia</taxon>
        <taxon>Isosphaerales</taxon>
        <taxon>Isosphaeraceae</taxon>
        <taxon>Singulisphaera</taxon>
    </lineage>
</organism>
<reference evidence="1" key="1">
    <citation type="submission" date="2024-05" db="EMBL/GenBank/DDBJ databases">
        <title>Planctomycetes of the genus Singulisphaera possess chitinolytic capabilities.</title>
        <authorList>
            <person name="Ivanova A."/>
        </authorList>
    </citation>
    <scope>NUCLEOTIDE SEQUENCE</scope>
    <source>
        <strain evidence="1">Ch08T</strain>
    </source>
</reference>
<dbReference type="Pfam" id="PF13714">
    <property type="entry name" value="PEP_mutase"/>
    <property type="match status" value="1"/>
</dbReference>
<accession>A0AAU7CKS9</accession>
<evidence type="ECO:0000313" key="1">
    <source>
        <dbReference type="EMBL" id="XBH05630.1"/>
    </source>
</evidence>
<dbReference type="CDD" id="cd00377">
    <property type="entry name" value="ICL_PEPM"/>
    <property type="match status" value="1"/>
</dbReference>
<dbReference type="Gene3D" id="3.20.20.60">
    <property type="entry name" value="Phosphoenolpyruvate-binding domains"/>
    <property type="match status" value="1"/>
</dbReference>
<name>A0AAU7CKS9_9BACT</name>
<gene>
    <name evidence="1" type="ORF">V5E97_06305</name>
</gene>
<dbReference type="AlphaFoldDB" id="A0AAU7CKS9"/>
<dbReference type="PANTHER" id="PTHR42905">
    <property type="entry name" value="PHOSPHOENOLPYRUVATE CARBOXYLASE"/>
    <property type="match status" value="1"/>
</dbReference>
<proteinExistence type="predicted"/>